<evidence type="ECO:0000313" key="9">
    <source>
        <dbReference type="EMBL" id="HER43313.1"/>
    </source>
</evidence>
<keyword evidence="5 6" id="KW-0456">Lyase</keyword>
<dbReference type="Proteomes" id="UP000886069">
    <property type="component" value="Unassembled WGS sequence"/>
</dbReference>
<evidence type="ECO:0000256" key="2">
    <source>
        <dbReference type="ARBA" id="ARBA00005013"/>
    </source>
</evidence>
<accession>A0A7V2AU44</accession>
<dbReference type="CDD" id="cd00534">
    <property type="entry name" value="DHNA_DHNTPE"/>
    <property type="match status" value="1"/>
</dbReference>
<organism evidence="9">
    <name type="scientific">Eiseniibacteriota bacterium</name>
    <dbReference type="NCBI Taxonomy" id="2212470"/>
    <lineage>
        <taxon>Bacteria</taxon>
        <taxon>Candidatus Eiseniibacteriota</taxon>
    </lineage>
</organism>
<keyword evidence="4 6" id="KW-0289">Folate biosynthesis</keyword>
<evidence type="ECO:0000256" key="4">
    <source>
        <dbReference type="ARBA" id="ARBA00022909"/>
    </source>
</evidence>
<feature type="region of interest" description="Disordered" evidence="7">
    <location>
        <begin position="1"/>
        <end position="47"/>
    </location>
</feature>
<dbReference type="InterPro" id="IPR006157">
    <property type="entry name" value="FolB_dom"/>
</dbReference>
<dbReference type="UniPathway" id="UPA00077">
    <property type="reaction ID" value="UER00154"/>
</dbReference>
<dbReference type="GO" id="GO:0046656">
    <property type="term" value="P:folic acid biosynthetic process"/>
    <property type="evidence" value="ECO:0007669"/>
    <property type="project" value="UniProtKB-UniRule"/>
</dbReference>
<comment type="pathway">
    <text evidence="2 6">Cofactor biosynthesis; tetrahydrofolate biosynthesis; 2-amino-4-hydroxy-6-hydroxymethyl-7,8-dihydropteridine diphosphate from 7,8-dihydroneopterin triphosphate: step 3/4.</text>
</comment>
<comment type="catalytic activity">
    <reaction evidence="1 6">
        <text>7,8-dihydroneopterin = 6-hydroxymethyl-7,8-dihydropterin + glycolaldehyde</text>
        <dbReference type="Rhea" id="RHEA:10540"/>
        <dbReference type="ChEBI" id="CHEBI:17001"/>
        <dbReference type="ChEBI" id="CHEBI:17071"/>
        <dbReference type="ChEBI" id="CHEBI:44841"/>
        <dbReference type="EC" id="4.1.2.25"/>
    </reaction>
</comment>
<dbReference type="GO" id="GO:0004150">
    <property type="term" value="F:dihydroneopterin aldolase activity"/>
    <property type="evidence" value="ECO:0007669"/>
    <property type="project" value="UniProtKB-UniRule"/>
</dbReference>
<comment type="caution">
    <text evidence="9">The sequence shown here is derived from an EMBL/GenBank/DDBJ whole genome shotgun (WGS) entry which is preliminary data.</text>
</comment>
<dbReference type="NCBIfam" id="TIGR00526">
    <property type="entry name" value="folB_dom"/>
    <property type="match status" value="1"/>
</dbReference>
<evidence type="ECO:0000259" key="8">
    <source>
        <dbReference type="SMART" id="SM00905"/>
    </source>
</evidence>
<evidence type="ECO:0000256" key="1">
    <source>
        <dbReference type="ARBA" id="ARBA00001353"/>
    </source>
</evidence>
<protein>
    <recommendedName>
        <fullName evidence="6">7,8-dihydroneopterin aldolase</fullName>
        <ecNumber evidence="6">4.1.2.25</ecNumber>
    </recommendedName>
</protein>
<feature type="compositionally biased region" description="Basic residues" evidence="7">
    <location>
        <begin position="14"/>
        <end position="24"/>
    </location>
</feature>
<dbReference type="InterPro" id="IPR006156">
    <property type="entry name" value="Dihydroneopterin_aldolase"/>
</dbReference>
<dbReference type="PANTHER" id="PTHR42844:SF1">
    <property type="entry name" value="DIHYDRONEOPTERIN ALDOLASE 1-RELATED"/>
    <property type="match status" value="1"/>
</dbReference>
<feature type="domain" description="Dihydroneopterin aldolase/epimerase" evidence="8">
    <location>
        <begin position="63"/>
        <end position="176"/>
    </location>
</feature>
<comment type="similarity">
    <text evidence="3 6">Belongs to the DHNA family.</text>
</comment>
<evidence type="ECO:0000256" key="3">
    <source>
        <dbReference type="ARBA" id="ARBA00005708"/>
    </source>
</evidence>
<dbReference type="NCBIfam" id="TIGR00525">
    <property type="entry name" value="folB"/>
    <property type="match status" value="1"/>
</dbReference>
<dbReference type="SUPFAM" id="SSF55620">
    <property type="entry name" value="Tetrahydrobiopterin biosynthesis enzymes-like"/>
    <property type="match status" value="1"/>
</dbReference>
<dbReference type="EC" id="4.1.2.25" evidence="6"/>
<dbReference type="PANTHER" id="PTHR42844">
    <property type="entry name" value="DIHYDRONEOPTERIN ALDOLASE 1-RELATED"/>
    <property type="match status" value="1"/>
</dbReference>
<dbReference type="Pfam" id="PF02152">
    <property type="entry name" value="FolB"/>
    <property type="match status" value="1"/>
</dbReference>
<dbReference type="GO" id="GO:0046654">
    <property type="term" value="P:tetrahydrofolate biosynthetic process"/>
    <property type="evidence" value="ECO:0007669"/>
    <property type="project" value="UniProtKB-UniRule"/>
</dbReference>
<gene>
    <name evidence="9" type="primary">folB</name>
    <name evidence="9" type="ORF">ENO08_02490</name>
</gene>
<evidence type="ECO:0000256" key="5">
    <source>
        <dbReference type="ARBA" id="ARBA00023239"/>
    </source>
</evidence>
<sequence length="179" mass="20229">MPVPARGAGDRRHAGSRLRSRRRGLLPSLHHDRHRDDPRGGSQARGNQAFNVAKEAAVLDEKITLRGITVFGYYGVSPMEREIGQKLEIDVEFHHDFTKAVETDALEDTINYERVYARVMDTVENNRFNLLETLGDRICGDIIERFPAVTAVTATVRKLTLPFPNNMSHVEVVVERHAD</sequence>
<dbReference type="SMART" id="SM00905">
    <property type="entry name" value="FolB"/>
    <property type="match status" value="1"/>
</dbReference>
<dbReference type="GO" id="GO:0005737">
    <property type="term" value="C:cytoplasm"/>
    <property type="evidence" value="ECO:0007669"/>
    <property type="project" value="TreeGrafter"/>
</dbReference>
<comment type="function">
    <text evidence="6">Catalyzes the conversion of 7,8-dihydroneopterin to 6-hydroxymethyl-7,8-dihydropterin.</text>
</comment>
<dbReference type="AlphaFoldDB" id="A0A7V2AU44"/>
<evidence type="ECO:0000256" key="6">
    <source>
        <dbReference type="RuleBase" id="RU362079"/>
    </source>
</evidence>
<dbReference type="EMBL" id="DSEC01000175">
    <property type="protein sequence ID" value="HER43313.1"/>
    <property type="molecule type" value="Genomic_DNA"/>
</dbReference>
<dbReference type="Gene3D" id="3.30.1130.10">
    <property type="match status" value="1"/>
</dbReference>
<proteinExistence type="inferred from homology"/>
<name>A0A7V2AU44_UNCEI</name>
<reference evidence="9" key="1">
    <citation type="journal article" date="2020" name="mSystems">
        <title>Genome- and Community-Level Interaction Insights into Carbon Utilization and Element Cycling Functions of Hydrothermarchaeota in Hydrothermal Sediment.</title>
        <authorList>
            <person name="Zhou Z."/>
            <person name="Liu Y."/>
            <person name="Xu W."/>
            <person name="Pan J."/>
            <person name="Luo Z.H."/>
            <person name="Li M."/>
        </authorList>
    </citation>
    <scope>NUCLEOTIDE SEQUENCE [LARGE SCALE GENOMIC DNA]</scope>
    <source>
        <strain evidence="9">SpSt-1233</strain>
    </source>
</reference>
<dbReference type="InterPro" id="IPR043133">
    <property type="entry name" value="GTP-CH-I_C/QueF"/>
</dbReference>
<evidence type="ECO:0000256" key="7">
    <source>
        <dbReference type="SAM" id="MobiDB-lite"/>
    </source>
</evidence>